<dbReference type="Pfam" id="PF11218">
    <property type="entry name" value="DUF3011"/>
    <property type="match status" value="1"/>
</dbReference>
<evidence type="ECO:0000313" key="1">
    <source>
        <dbReference type="EMBL" id="NID04688.1"/>
    </source>
</evidence>
<dbReference type="EMBL" id="JAAQQR010000003">
    <property type="protein sequence ID" value="NID04688.1"/>
    <property type="molecule type" value="Genomic_DNA"/>
</dbReference>
<dbReference type="InterPro" id="IPR021381">
    <property type="entry name" value="DUF3011"/>
</dbReference>
<protein>
    <submittedName>
        <fullName evidence="1">DUF3011 domain-containing protein</fullName>
    </submittedName>
</protein>
<proteinExistence type="predicted"/>
<dbReference type="Proteomes" id="UP001429601">
    <property type="component" value="Unassembled WGS sequence"/>
</dbReference>
<sequence>MQTHKRPAVAAFYIWWLVAVSFIGVLSLTSTTAHGQDYPNTVRCGSVNGQRSFCRVMWGDARLLEQESKTPCIRGENWDLSSRGIWVTDGCRGTFADATYDRHNHWGNRPHRRGGGYEPYPPIGGGTQPMSRPEPRHGKIVSCDSNDNRRVFCSWPIGSGAHLVEQTSNARCEEGYSYGFTEQGIWAAHGCRGKFDIGSW</sequence>
<organism evidence="1 2">
    <name type="scientific">Luteibacter jiangsuensis</name>
    <dbReference type="NCBI Taxonomy" id="637577"/>
    <lineage>
        <taxon>Bacteria</taxon>
        <taxon>Pseudomonadati</taxon>
        <taxon>Pseudomonadota</taxon>
        <taxon>Gammaproteobacteria</taxon>
        <taxon>Lysobacterales</taxon>
        <taxon>Rhodanobacteraceae</taxon>
        <taxon>Luteibacter</taxon>
    </lineage>
</organism>
<dbReference type="RefSeq" id="WP_167124598.1">
    <property type="nucleotide sequence ID" value="NZ_JAAQQR010000003.1"/>
</dbReference>
<reference evidence="1 2" key="1">
    <citation type="journal article" date="2011" name="Curr. Microbiol.">
        <title>Luteibacter jiangsuensis sp. nov.: a methamidophos-degrading bacterium isolated from a methamidophos-manufacturing factory.</title>
        <authorList>
            <person name="Wang L."/>
            <person name="Wang G.L."/>
            <person name="Li S.P."/>
            <person name="Jiang J.D."/>
        </authorList>
    </citation>
    <scope>NUCLEOTIDE SEQUENCE [LARGE SCALE GENOMIC DNA]</scope>
    <source>
        <strain evidence="1 2">CGMCC 1.10133</strain>
    </source>
</reference>
<accession>A0ABX0Q2I6</accession>
<keyword evidence="2" id="KW-1185">Reference proteome</keyword>
<evidence type="ECO:0000313" key="2">
    <source>
        <dbReference type="Proteomes" id="UP001429601"/>
    </source>
</evidence>
<gene>
    <name evidence="1" type="ORF">HBF26_07305</name>
</gene>
<name>A0ABX0Q2I6_9GAMM</name>
<comment type="caution">
    <text evidence="1">The sequence shown here is derived from an EMBL/GenBank/DDBJ whole genome shotgun (WGS) entry which is preliminary data.</text>
</comment>